<evidence type="ECO:0000313" key="1">
    <source>
        <dbReference type="EMBL" id="JAH39896.1"/>
    </source>
</evidence>
<dbReference type="EMBL" id="GBXM01068681">
    <property type="protein sequence ID" value="JAH39896.1"/>
    <property type="molecule type" value="Transcribed_RNA"/>
</dbReference>
<proteinExistence type="predicted"/>
<reference evidence="1" key="2">
    <citation type="journal article" date="2015" name="Fish Shellfish Immunol.">
        <title>Early steps in the European eel (Anguilla anguilla)-Vibrio vulnificus interaction in the gills: Role of the RtxA13 toxin.</title>
        <authorList>
            <person name="Callol A."/>
            <person name="Pajuelo D."/>
            <person name="Ebbesson L."/>
            <person name="Teles M."/>
            <person name="MacKenzie S."/>
            <person name="Amaro C."/>
        </authorList>
    </citation>
    <scope>NUCLEOTIDE SEQUENCE</scope>
</reference>
<dbReference type="AlphaFoldDB" id="A0A0E9SF36"/>
<protein>
    <submittedName>
        <fullName evidence="1">Uncharacterized protein</fullName>
    </submittedName>
</protein>
<accession>A0A0E9SF36</accession>
<organism evidence="1">
    <name type="scientific">Anguilla anguilla</name>
    <name type="common">European freshwater eel</name>
    <name type="synonym">Muraena anguilla</name>
    <dbReference type="NCBI Taxonomy" id="7936"/>
    <lineage>
        <taxon>Eukaryota</taxon>
        <taxon>Metazoa</taxon>
        <taxon>Chordata</taxon>
        <taxon>Craniata</taxon>
        <taxon>Vertebrata</taxon>
        <taxon>Euteleostomi</taxon>
        <taxon>Actinopterygii</taxon>
        <taxon>Neopterygii</taxon>
        <taxon>Teleostei</taxon>
        <taxon>Anguilliformes</taxon>
        <taxon>Anguillidae</taxon>
        <taxon>Anguilla</taxon>
    </lineage>
</organism>
<sequence>MYILLETFLFFFKEIYFKMSCKTLRTFKQKKQMLFSPKCRTIMAGLNTHCNLNSLYL</sequence>
<reference evidence="1" key="1">
    <citation type="submission" date="2014-11" db="EMBL/GenBank/DDBJ databases">
        <authorList>
            <person name="Amaro Gonzalez C."/>
        </authorList>
    </citation>
    <scope>NUCLEOTIDE SEQUENCE</scope>
</reference>
<name>A0A0E9SF36_ANGAN</name>